<dbReference type="GeneID" id="30016179"/>
<sequence>MAFLAFSLPAVPQESKKIDTMLKAAPLGVAPFGVAIERLSEDQLEWSDVAKELSAARWAISLIPGPPGTEMTTYWASRSLAPDFWNSRRLLADPVIDSAIRAMPQPRLLQNAAGLDLDTDMVRLLVPARTGDDAGAASFKHRVADAFKVRDLLSQETMSCAYPFVPYAPSHPVEVLGAGLYVNLDDDWIPVGRS</sequence>
<keyword evidence="2" id="KW-1185">Reference proteome</keyword>
<dbReference type="EMBL" id="LVYI01000022">
    <property type="protein sequence ID" value="OAP53793.1"/>
    <property type="molecule type" value="Genomic_DNA"/>
</dbReference>
<dbReference type="Proteomes" id="UP000078343">
    <property type="component" value="Unassembled WGS sequence"/>
</dbReference>
<comment type="caution">
    <text evidence="1">The sequence shown here is derived from an EMBL/GenBank/DDBJ whole genome shotgun (WGS) entry which is preliminary data.</text>
</comment>
<name>A0A178Z3K9_9EURO</name>
<gene>
    <name evidence="1" type="ORF">AYL99_12012</name>
</gene>
<organism evidence="1 2">
    <name type="scientific">Fonsecaea erecta</name>
    <dbReference type="NCBI Taxonomy" id="1367422"/>
    <lineage>
        <taxon>Eukaryota</taxon>
        <taxon>Fungi</taxon>
        <taxon>Dikarya</taxon>
        <taxon>Ascomycota</taxon>
        <taxon>Pezizomycotina</taxon>
        <taxon>Eurotiomycetes</taxon>
        <taxon>Chaetothyriomycetidae</taxon>
        <taxon>Chaetothyriales</taxon>
        <taxon>Herpotrichiellaceae</taxon>
        <taxon>Fonsecaea</taxon>
    </lineage>
</organism>
<evidence type="ECO:0000313" key="1">
    <source>
        <dbReference type="EMBL" id="OAP53793.1"/>
    </source>
</evidence>
<reference evidence="1 2" key="1">
    <citation type="submission" date="2016-04" db="EMBL/GenBank/DDBJ databases">
        <title>Draft genome of Fonsecaea erecta CBS 125763.</title>
        <authorList>
            <person name="Weiss V.A."/>
            <person name="Vicente V.A."/>
            <person name="Raittz R.T."/>
            <person name="Moreno L.F."/>
            <person name="De Souza E.M."/>
            <person name="Pedrosa F.O."/>
            <person name="Steffens M.B."/>
            <person name="Faoro H."/>
            <person name="Tadra-Sfeir M.Z."/>
            <person name="Najafzadeh M.J."/>
            <person name="Felipe M.S."/>
            <person name="Teixeira M."/>
            <person name="Sun J."/>
            <person name="Xi L."/>
            <person name="Gomes R."/>
            <person name="De Azevedo C.M."/>
            <person name="Salgado C.G."/>
            <person name="Da Silva M.B."/>
            <person name="Nascimento M.F."/>
            <person name="Queiroz-Telles F."/>
            <person name="Attili D.S."/>
            <person name="Gorbushina A."/>
        </authorList>
    </citation>
    <scope>NUCLEOTIDE SEQUENCE [LARGE SCALE GENOMIC DNA]</scope>
    <source>
        <strain evidence="1 2">CBS 125763</strain>
    </source>
</reference>
<accession>A0A178Z3K9</accession>
<proteinExistence type="predicted"/>
<protein>
    <submittedName>
        <fullName evidence="1">Uncharacterized protein</fullName>
    </submittedName>
</protein>
<dbReference type="AlphaFoldDB" id="A0A178Z3K9"/>
<dbReference type="RefSeq" id="XP_018687160.1">
    <property type="nucleotide sequence ID" value="XM_018843516.1"/>
</dbReference>
<evidence type="ECO:0000313" key="2">
    <source>
        <dbReference type="Proteomes" id="UP000078343"/>
    </source>
</evidence>